<feature type="region of interest" description="Disordered" evidence="2">
    <location>
        <begin position="175"/>
        <end position="212"/>
    </location>
</feature>
<dbReference type="STRING" id="3218.A0A2K1JBT7"/>
<dbReference type="InParanoid" id="A0A2K1JBT7"/>
<name>A0A2K1JBT7_PHYPA</name>
<dbReference type="Proteomes" id="UP000006727">
    <property type="component" value="Chromosome 15"/>
</dbReference>
<dbReference type="Pfam" id="PF10358">
    <property type="entry name" value="NT-C2"/>
    <property type="match status" value="1"/>
</dbReference>
<dbReference type="EMBL" id="ABEU02000015">
    <property type="protein sequence ID" value="PNR38978.1"/>
    <property type="molecule type" value="Genomic_DNA"/>
</dbReference>
<evidence type="ECO:0000313" key="6">
    <source>
        <dbReference type="Proteomes" id="UP000006727"/>
    </source>
</evidence>
<dbReference type="PaxDb" id="3218-PP1S83_24V6.1"/>
<dbReference type="PANTHER" id="PTHR31344:SF11">
    <property type="entry name" value="NUCLEOLAR PROTEIN GAR2-LIKE PROTEIN"/>
    <property type="match status" value="1"/>
</dbReference>
<evidence type="ECO:0000259" key="3">
    <source>
        <dbReference type="PROSITE" id="PS51840"/>
    </source>
</evidence>
<organism evidence="4">
    <name type="scientific">Physcomitrium patens</name>
    <name type="common">Spreading-leaved earth moss</name>
    <name type="synonym">Physcomitrella patens</name>
    <dbReference type="NCBI Taxonomy" id="3218"/>
    <lineage>
        <taxon>Eukaryota</taxon>
        <taxon>Viridiplantae</taxon>
        <taxon>Streptophyta</taxon>
        <taxon>Embryophyta</taxon>
        <taxon>Bryophyta</taxon>
        <taxon>Bryophytina</taxon>
        <taxon>Bryopsida</taxon>
        <taxon>Funariidae</taxon>
        <taxon>Funariales</taxon>
        <taxon>Funariaceae</taxon>
        <taxon>Physcomitrium</taxon>
    </lineage>
</organism>
<feature type="region of interest" description="Disordered" evidence="2">
    <location>
        <begin position="439"/>
        <end position="460"/>
    </location>
</feature>
<keyword evidence="1" id="KW-0175">Coiled coil</keyword>
<feature type="compositionally biased region" description="Acidic residues" evidence="2">
    <location>
        <begin position="178"/>
        <end position="198"/>
    </location>
</feature>
<protein>
    <recommendedName>
        <fullName evidence="3">C2 NT-type domain-containing protein</fullName>
    </recommendedName>
</protein>
<feature type="region of interest" description="Disordered" evidence="2">
    <location>
        <begin position="247"/>
        <end position="287"/>
    </location>
</feature>
<evidence type="ECO:0000313" key="5">
    <source>
        <dbReference type="EnsemblPlants" id="Pp3c15_3720V3.1"/>
    </source>
</evidence>
<feature type="compositionally biased region" description="Polar residues" evidence="2">
    <location>
        <begin position="201"/>
        <end position="210"/>
    </location>
</feature>
<dbReference type="PROSITE" id="PS51840">
    <property type="entry name" value="C2_NT"/>
    <property type="match status" value="1"/>
</dbReference>
<accession>A0A2K1JBT7</accession>
<proteinExistence type="predicted"/>
<dbReference type="InterPro" id="IPR021827">
    <property type="entry name" value="Nup186/Nup192/Nup205"/>
</dbReference>
<dbReference type="PANTHER" id="PTHR31344">
    <property type="entry name" value="NUCLEAR PORE COMPLEX PROTEIN NUP205"/>
    <property type="match status" value="1"/>
</dbReference>
<dbReference type="FunCoup" id="A0A2K1JBT7">
    <property type="interactions" value="1400"/>
</dbReference>
<feature type="compositionally biased region" description="Polar residues" evidence="2">
    <location>
        <begin position="442"/>
        <end position="455"/>
    </location>
</feature>
<reference evidence="4 6" key="1">
    <citation type="journal article" date="2008" name="Science">
        <title>The Physcomitrella genome reveals evolutionary insights into the conquest of land by plants.</title>
        <authorList>
            <person name="Rensing S."/>
            <person name="Lang D."/>
            <person name="Zimmer A."/>
            <person name="Terry A."/>
            <person name="Salamov A."/>
            <person name="Shapiro H."/>
            <person name="Nishiyama T."/>
            <person name="Perroud P.-F."/>
            <person name="Lindquist E."/>
            <person name="Kamisugi Y."/>
            <person name="Tanahashi T."/>
            <person name="Sakakibara K."/>
            <person name="Fujita T."/>
            <person name="Oishi K."/>
            <person name="Shin-I T."/>
            <person name="Kuroki Y."/>
            <person name="Toyoda A."/>
            <person name="Suzuki Y."/>
            <person name="Hashimoto A."/>
            <person name="Yamaguchi K."/>
            <person name="Sugano A."/>
            <person name="Kohara Y."/>
            <person name="Fujiyama A."/>
            <person name="Anterola A."/>
            <person name="Aoki S."/>
            <person name="Ashton N."/>
            <person name="Barbazuk W.B."/>
            <person name="Barker E."/>
            <person name="Bennetzen J."/>
            <person name="Bezanilla M."/>
            <person name="Blankenship R."/>
            <person name="Cho S.H."/>
            <person name="Dutcher S."/>
            <person name="Estelle M."/>
            <person name="Fawcett J.A."/>
            <person name="Gundlach H."/>
            <person name="Hanada K."/>
            <person name="Heyl A."/>
            <person name="Hicks K.A."/>
            <person name="Hugh J."/>
            <person name="Lohr M."/>
            <person name="Mayer K."/>
            <person name="Melkozernov A."/>
            <person name="Murata T."/>
            <person name="Nelson D."/>
            <person name="Pils B."/>
            <person name="Prigge M."/>
            <person name="Reiss B."/>
            <person name="Renner T."/>
            <person name="Rombauts S."/>
            <person name="Rushton P."/>
            <person name="Sanderfoot A."/>
            <person name="Schween G."/>
            <person name="Shiu S.-H."/>
            <person name="Stueber K."/>
            <person name="Theodoulou F.L."/>
            <person name="Tu H."/>
            <person name="Van de Peer Y."/>
            <person name="Verrier P.J."/>
            <person name="Waters E."/>
            <person name="Wood A."/>
            <person name="Yang L."/>
            <person name="Cove D."/>
            <person name="Cuming A."/>
            <person name="Hasebe M."/>
            <person name="Lucas S."/>
            <person name="Mishler D.B."/>
            <person name="Reski R."/>
            <person name="Grigoriev I."/>
            <person name="Quatrano R.S."/>
            <person name="Boore J.L."/>
        </authorList>
    </citation>
    <scope>NUCLEOTIDE SEQUENCE [LARGE SCALE GENOMIC DNA]</scope>
    <source>
        <strain evidence="5 6">cv. Gransden 2004</strain>
    </source>
</reference>
<sequence>MFFRGLKGTPVKFEFDIFIEDIKPWSDGATIPLLLAWQRGSNRSGTTKTVVPSVGRIAFNESFRLPATLFERSSGQIQKKCVTFALIEDENAKAIKISRQLATGEIDLSQFVYLTEPRCVSIPMTIALSGSNSGSDPYLSLRISSSGRLPSPSIFSGRLSSGGRADSMSQRTSYILPETDDSDGNESDEIDSFTDDEDSPRSSYDNTMSTKKIPASKRDQLFSATASASSDASKFMSSNPVIARVRTASPAPSDDNGQSSGSSFDAKADAETSKSSLEPPKLSEEEKRKKLLGLNLTAPPGRALAKAANSLEAAPVSAGKSIERSVEAVRQFPVGRNLDRVATSAGSTVEAARKSAEKSVEAVKATSAGTNLEAVVASAGLSKTADIAASATKMVEEAATSLEKSVSSASAKVSAGIGKSPAVQAAAAYATMKVSQIKESRLSQGSTPEGSTPGTFSPIDTGGKLELYSRSIDSATASSSSSQVQPEKKWSYAGYQSDGSKSVLSEARAKIALVEKRAIEELRSKVAAAEAKAVANEEKGKEIARDLKQQLLKREDELRDTAAIEVALYSIVAEHTSSSHKVHTPARRLARLYVYAYKNCNSDRHASAARNAVQGLVVVVRACGNDVPRLTYWWSNIVVLRESIMQACNAEPTTDPDVATPSGIDSSYADRAKQYQQQHTRTTRTGSTYEILGFKHFNNKWQDCNTFVVALLKVETWIHGRILECVWWQAMAPPMQVGGSDRKARAGALGETFINVRDELNRIAGKVKDGLGELNKFAGDVKEFFTKERQDGKISQLGDARQGIISIEIWKNAFADALKRLCPLQGHEGECGCLPVLSRQVISECVDRLDVALFNGIMRNPGEDSPTDPLADPVTDLSVLPIPVGALTFGAGSQLKNAVVTWSTWLSTLLSVKAPTESNIKDNSSEHSEHEQDDNVLLRKRYSIVKTASDLLMVPKDMIEMAMRREAARKEAEKRSPYFVLLRSAGDLLMLPKDMLTDKSVRKEVCPQLQLPLIRRILYDFVPDEFAPEPVSPSLVAAINAEVSLERQMQGEAEMNIEDISIAPVPIVFYVPPSSEFVRLWIGEPPGTEELGKAPSSLLRKGYGSDDELNHFQTPFAWLKESPNTRNSPSLDKMDIAEMHSQDASLVFTGRYQLLKEVWSP</sequence>
<dbReference type="AlphaFoldDB" id="A0A2K1JBT7"/>
<dbReference type="Gramene" id="Pp3c15_3720V3.1">
    <property type="protein sequence ID" value="Pp3c15_3720V3.1"/>
    <property type="gene ID" value="Pp3c15_3720"/>
</dbReference>
<reference evidence="4 6" key="2">
    <citation type="journal article" date="2018" name="Plant J.">
        <title>The Physcomitrella patens chromosome-scale assembly reveals moss genome structure and evolution.</title>
        <authorList>
            <person name="Lang D."/>
            <person name="Ullrich K.K."/>
            <person name="Murat F."/>
            <person name="Fuchs J."/>
            <person name="Jenkins J."/>
            <person name="Haas F.B."/>
            <person name="Piednoel M."/>
            <person name="Gundlach H."/>
            <person name="Van Bel M."/>
            <person name="Meyberg R."/>
            <person name="Vives C."/>
            <person name="Morata J."/>
            <person name="Symeonidi A."/>
            <person name="Hiss M."/>
            <person name="Muchero W."/>
            <person name="Kamisugi Y."/>
            <person name="Saleh O."/>
            <person name="Blanc G."/>
            <person name="Decker E.L."/>
            <person name="van Gessel N."/>
            <person name="Grimwood J."/>
            <person name="Hayes R.D."/>
            <person name="Graham S.W."/>
            <person name="Gunter L.E."/>
            <person name="McDaniel S.F."/>
            <person name="Hoernstein S.N.W."/>
            <person name="Larsson A."/>
            <person name="Li F.W."/>
            <person name="Perroud P.F."/>
            <person name="Phillips J."/>
            <person name="Ranjan P."/>
            <person name="Rokshar D.S."/>
            <person name="Rothfels C.J."/>
            <person name="Schneider L."/>
            <person name="Shu S."/>
            <person name="Stevenson D.W."/>
            <person name="Thummler F."/>
            <person name="Tillich M."/>
            <person name="Villarreal Aguilar J.C."/>
            <person name="Widiez T."/>
            <person name="Wong G.K."/>
            <person name="Wymore A."/>
            <person name="Zhang Y."/>
            <person name="Zimmer A.D."/>
            <person name="Quatrano R.S."/>
            <person name="Mayer K.F.X."/>
            <person name="Goodstein D."/>
            <person name="Casacuberta J.M."/>
            <person name="Vandepoele K."/>
            <person name="Reski R."/>
            <person name="Cuming A.C."/>
            <person name="Tuskan G.A."/>
            <person name="Maumus F."/>
            <person name="Salse J."/>
            <person name="Schmutz J."/>
            <person name="Rensing S.A."/>
        </authorList>
    </citation>
    <scope>NUCLEOTIDE SEQUENCE [LARGE SCALE GENOMIC DNA]</scope>
    <source>
        <strain evidence="5 6">cv. Gransden 2004</strain>
    </source>
</reference>
<evidence type="ECO:0000256" key="1">
    <source>
        <dbReference type="SAM" id="Coils"/>
    </source>
</evidence>
<keyword evidence="6" id="KW-1185">Reference proteome</keyword>
<evidence type="ECO:0000256" key="2">
    <source>
        <dbReference type="SAM" id="MobiDB-lite"/>
    </source>
</evidence>
<dbReference type="EnsemblPlants" id="Pp3c15_3720V3.1">
    <property type="protein sequence ID" value="Pp3c15_3720V3.1"/>
    <property type="gene ID" value="Pp3c15_3720"/>
</dbReference>
<feature type="coiled-coil region" evidence="1">
    <location>
        <begin position="512"/>
        <end position="539"/>
    </location>
</feature>
<dbReference type="InterPro" id="IPR019448">
    <property type="entry name" value="NT-C2"/>
</dbReference>
<dbReference type="GO" id="GO:0005643">
    <property type="term" value="C:nuclear pore"/>
    <property type="evidence" value="ECO:0007669"/>
    <property type="project" value="InterPro"/>
</dbReference>
<feature type="domain" description="C2 NT-type" evidence="3">
    <location>
        <begin position="3"/>
        <end position="147"/>
    </location>
</feature>
<reference evidence="5" key="3">
    <citation type="submission" date="2020-12" db="UniProtKB">
        <authorList>
            <consortium name="EnsemblPlants"/>
        </authorList>
    </citation>
    <scope>IDENTIFICATION</scope>
</reference>
<evidence type="ECO:0000313" key="4">
    <source>
        <dbReference type="EMBL" id="PNR38978.1"/>
    </source>
</evidence>
<gene>
    <name evidence="4" type="ORF">PHYPA_019256</name>
</gene>